<feature type="transmembrane region" description="Helical" evidence="1">
    <location>
        <begin position="58"/>
        <end position="75"/>
    </location>
</feature>
<feature type="transmembrane region" description="Helical" evidence="1">
    <location>
        <begin position="33"/>
        <end position="52"/>
    </location>
</feature>
<keyword evidence="1" id="KW-1133">Transmembrane helix</keyword>
<sequence>MLRAPVLKPDGTPCLEDHVCRTRCCFGMMENRNAVFAISCGYLAISFLMRVYDVLDPLWLLPAVFAVSALAGYIYNHHFGYLPLFFFELTMAIFCSFSAGIALLLRFNDYVYRLYYPYLEEAVVHIIQLYLPWYANQPIDMNSLLFRTFLVMAMLTVLHYWFAFIIGDAYSTLQHNRSKNGDSPVSRCAAKCYPRTRERELEDLEDAFSSCGCCNC</sequence>
<reference evidence="3" key="2">
    <citation type="submission" date="2020-10" db="UniProtKB">
        <authorList>
            <consortium name="WormBaseParasite"/>
        </authorList>
    </citation>
    <scope>IDENTIFICATION</scope>
</reference>
<feature type="transmembrane region" description="Helical" evidence="1">
    <location>
        <begin position="144"/>
        <end position="167"/>
    </location>
</feature>
<dbReference type="WBParaSite" id="Pan_g15143.t1">
    <property type="protein sequence ID" value="Pan_g15143.t1"/>
    <property type="gene ID" value="Pan_g15143"/>
</dbReference>
<dbReference type="Proteomes" id="UP000492821">
    <property type="component" value="Unassembled WGS sequence"/>
</dbReference>
<accession>A0A7E4V132</accession>
<organism evidence="2 3">
    <name type="scientific">Panagrellus redivivus</name>
    <name type="common">Microworm</name>
    <dbReference type="NCBI Taxonomy" id="6233"/>
    <lineage>
        <taxon>Eukaryota</taxon>
        <taxon>Metazoa</taxon>
        <taxon>Ecdysozoa</taxon>
        <taxon>Nematoda</taxon>
        <taxon>Chromadorea</taxon>
        <taxon>Rhabditida</taxon>
        <taxon>Tylenchina</taxon>
        <taxon>Panagrolaimomorpha</taxon>
        <taxon>Panagrolaimoidea</taxon>
        <taxon>Panagrolaimidae</taxon>
        <taxon>Panagrellus</taxon>
    </lineage>
</organism>
<evidence type="ECO:0000313" key="2">
    <source>
        <dbReference type="Proteomes" id="UP000492821"/>
    </source>
</evidence>
<name>A0A7E4V132_PANRE</name>
<proteinExistence type="predicted"/>
<keyword evidence="1" id="KW-0812">Transmembrane</keyword>
<reference evidence="2" key="1">
    <citation type="journal article" date="2013" name="Genetics">
        <title>The draft genome and transcriptome of Panagrellus redivivus are shaped by the harsh demands of a free-living lifestyle.</title>
        <authorList>
            <person name="Srinivasan J."/>
            <person name="Dillman A.R."/>
            <person name="Macchietto M.G."/>
            <person name="Heikkinen L."/>
            <person name="Lakso M."/>
            <person name="Fracchia K.M."/>
            <person name="Antoshechkin I."/>
            <person name="Mortazavi A."/>
            <person name="Wong G."/>
            <person name="Sternberg P.W."/>
        </authorList>
    </citation>
    <scope>NUCLEOTIDE SEQUENCE [LARGE SCALE GENOMIC DNA]</scope>
    <source>
        <strain evidence="2">MT8872</strain>
    </source>
</reference>
<feature type="transmembrane region" description="Helical" evidence="1">
    <location>
        <begin position="82"/>
        <end position="105"/>
    </location>
</feature>
<evidence type="ECO:0000313" key="3">
    <source>
        <dbReference type="WBParaSite" id="Pan_g15143.t1"/>
    </source>
</evidence>
<evidence type="ECO:0000256" key="1">
    <source>
        <dbReference type="SAM" id="Phobius"/>
    </source>
</evidence>
<keyword evidence="1" id="KW-0472">Membrane</keyword>
<dbReference type="AlphaFoldDB" id="A0A7E4V132"/>
<keyword evidence="2" id="KW-1185">Reference proteome</keyword>
<protein>
    <submittedName>
        <fullName evidence="3">DUF4203 domain-containing protein</fullName>
    </submittedName>
</protein>